<dbReference type="Gene3D" id="3.10.310.10">
    <property type="entry name" value="Diaminopimelate Epimerase, Chain A, domain 1"/>
    <property type="match status" value="2"/>
</dbReference>
<organism evidence="4 5">
    <name type="scientific">Cutaneotrichosporon cavernicola</name>
    <dbReference type="NCBI Taxonomy" id="279322"/>
    <lineage>
        <taxon>Eukaryota</taxon>
        <taxon>Fungi</taxon>
        <taxon>Dikarya</taxon>
        <taxon>Basidiomycota</taxon>
        <taxon>Agaricomycotina</taxon>
        <taxon>Tremellomycetes</taxon>
        <taxon>Trichosporonales</taxon>
        <taxon>Trichosporonaceae</taxon>
        <taxon>Cutaneotrichosporon</taxon>
    </lineage>
</organism>
<dbReference type="PANTHER" id="PTHR33442:SF1">
    <property type="entry name" value="TRANS-3-HYDROXY-L-PROLINE DEHYDRATASE"/>
    <property type="match status" value="1"/>
</dbReference>
<dbReference type="RefSeq" id="XP_060456441.1">
    <property type="nucleotide sequence ID" value="XM_060599781.1"/>
</dbReference>
<evidence type="ECO:0000256" key="2">
    <source>
        <dbReference type="ARBA" id="ARBA00007529"/>
    </source>
</evidence>
<evidence type="ECO:0000256" key="3">
    <source>
        <dbReference type="ARBA" id="ARBA00013105"/>
    </source>
</evidence>
<dbReference type="AlphaFoldDB" id="A0AA48L3B3"/>
<dbReference type="EMBL" id="AP028214">
    <property type="protein sequence ID" value="BEI91176.1"/>
    <property type="molecule type" value="Genomic_DNA"/>
</dbReference>
<protein>
    <recommendedName>
        <fullName evidence="3">trans-L-3-hydroxyproline dehydratase</fullName>
        <ecNumber evidence="3">4.2.1.77</ecNumber>
    </recommendedName>
</protein>
<reference evidence="4" key="1">
    <citation type="journal article" date="2023" name="BMC Genomics">
        <title>Chromosome-level genome assemblies of Cutaneotrichosporon spp. (Trichosporonales, Basidiomycota) reveal imbalanced evolution between nucleotide sequences and chromosome synteny.</title>
        <authorList>
            <person name="Kobayashi Y."/>
            <person name="Kayamori A."/>
            <person name="Aoki K."/>
            <person name="Shiwa Y."/>
            <person name="Matsutani M."/>
            <person name="Fujita N."/>
            <person name="Sugita T."/>
            <person name="Iwasaki W."/>
            <person name="Tanaka N."/>
            <person name="Takashima M."/>
        </authorList>
    </citation>
    <scope>NUCLEOTIDE SEQUENCE</scope>
    <source>
        <strain evidence="4">HIS019</strain>
    </source>
</reference>
<dbReference type="InterPro" id="IPR008794">
    <property type="entry name" value="Pro_racemase_fam"/>
</dbReference>
<name>A0AA48L3B3_9TREE</name>
<evidence type="ECO:0000256" key="1">
    <source>
        <dbReference type="ARBA" id="ARBA00001148"/>
    </source>
</evidence>
<dbReference type="PANTHER" id="PTHR33442">
    <property type="entry name" value="TRANS-3-HYDROXY-L-PROLINE DEHYDRATASE"/>
    <property type="match status" value="1"/>
</dbReference>
<dbReference type="Pfam" id="PF05544">
    <property type="entry name" value="Pro_racemase"/>
    <property type="match status" value="1"/>
</dbReference>
<dbReference type="GO" id="GO:0050346">
    <property type="term" value="F:trans-L-3-hydroxyproline dehydratase activity"/>
    <property type="evidence" value="ECO:0007669"/>
    <property type="project" value="UniProtKB-EC"/>
</dbReference>
<dbReference type="SUPFAM" id="SSF54506">
    <property type="entry name" value="Diaminopimelate epimerase-like"/>
    <property type="match status" value="1"/>
</dbReference>
<dbReference type="Proteomes" id="UP001233271">
    <property type="component" value="Chromosome 3"/>
</dbReference>
<dbReference type="PIRSF" id="PIRSF029792">
    <property type="entry name" value="Pro_racemase"/>
    <property type="match status" value="1"/>
</dbReference>
<evidence type="ECO:0000313" key="4">
    <source>
        <dbReference type="EMBL" id="BEI91176.1"/>
    </source>
</evidence>
<dbReference type="EC" id="4.2.1.77" evidence="3"/>
<comment type="similarity">
    <text evidence="2">Belongs to the proline racemase family.</text>
</comment>
<dbReference type="SFLD" id="SFLDS00028">
    <property type="entry name" value="Proline_Racemase"/>
    <property type="match status" value="1"/>
</dbReference>
<proteinExistence type="inferred from homology"/>
<keyword evidence="5" id="KW-1185">Reference proteome</keyword>
<dbReference type="KEGG" id="ccac:CcaHIS019_0312460"/>
<gene>
    <name evidence="4" type="ORF">CcaverHIS019_0312460</name>
</gene>
<dbReference type="GeneID" id="85495046"/>
<sequence>MTATASSSAAAAFPKPIWVRSDDWHTAGEPFRIVSELPEQCTTTGSTVMERRLNIMATPNHPLDVLRRGLCLEPRGHADMYGGFIVPPNDSGAAFGVLFWHKDGFSTACGHGTIALGCWAIATGLVKPKQADGVTDVVIDVPSGRVVAAVRTEGGKPVSVDFINVPSYLVASGIKVPVKSRGIDVVADLSYGGALYGYVDVAGLGMKVRPQDHDEFVSLGREIKAALKSTAAEHGHDYLYGVCFYEPLSEEGGELHQRNVVVYAEGAVDRSPCGSGTSARTAMLFAQGKLGLGKGHLHHASIINTVFVASVDAEAASPTKFPGCVPRITGMAHLMGRSEFYLDNADPTFPGFVFRPE</sequence>
<evidence type="ECO:0000313" key="5">
    <source>
        <dbReference type="Proteomes" id="UP001233271"/>
    </source>
</evidence>
<comment type="catalytic activity">
    <reaction evidence="1">
        <text>trans-3-hydroxy-L-proline = 1-pyrroline-2-carboxylate + H2O</text>
        <dbReference type="Rhea" id="RHEA:10320"/>
        <dbReference type="ChEBI" id="CHEBI:15377"/>
        <dbReference type="ChEBI" id="CHEBI:39785"/>
        <dbReference type="ChEBI" id="CHEBI:57938"/>
        <dbReference type="EC" id="4.2.1.77"/>
    </reaction>
</comment>
<accession>A0AA48L3B3</accession>